<dbReference type="SMART" id="SM00490">
    <property type="entry name" value="HELICc"/>
    <property type="match status" value="1"/>
</dbReference>
<feature type="region of interest" description="Disordered" evidence="6">
    <location>
        <begin position="988"/>
        <end position="1007"/>
    </location>
</feature>
<comment type="caution">
    <text evidence="7">The sequence shown here is derived from an EMBL/GenBank/DDBJ whole genome shotgun (WGS) entry which is preliminary data.</text>
</comment>
<dbReference type="EMBL" id="JXLN01012155">
    <property type="protein sequence ID" value="KPM08059.1"/>
    <property type="molecule type" value="Genomic_DNA"/>
</dbReference>
<dbReference type="Gene3D" id="1.10.3380.30">
    <property type="match status" value="1"/>
</dbReference>
<dbReference type="Pfam" id="PF08148">
    <property type="entry name" value="DSHCT"/>
    <property type="match status" value="1"/>
</dbReference>
<dbReference type="GO" id="GO:0055087">
    <property type="term" value="C:Ski complex"/>
    <property type="evidence" value="ECO:0007669"/>
    <property type="project" value="TreeGrafter"/>
</dbReference>
<dbReference type="SMART" id="SM00487">
    <property type="entry name" value="DEXDc"/>
    <property type="match status" value="1"/>
</dbReference>
<keyword evidence="4" id="KW-0067">ATP-binding</keyword>
<keyword evidence="1" id="KW-0547">Nucleotide-binding</keyword>
<evidence type="ECO:0000256" key="1">
    <source>
        <dbReference type="ARBA" id="ARBA00022741"/>
    </source>
</evidence>
<dbReference type="SUPFAM" id="SSF52540">
    <property type="entry name" value="P-loop containing nucleoside triphosphate hydrolases"/>
    <property type="match status" value="1"/>
</dbReference>
<evidence type="ECO:0000313" key="8">
    <source>
        <dbReference type="Proteomes" id="UP000616769"/>
    </source>
</evidence>
<dbReference type="GO" id="GO:0005524">
    <property type="term" value="F:ATP binding"/>
    <property type="evidence" value="ECO:0007669"/>
    <property type="project" value="UniProtKB-KW"/>
</dbReference>
<dbReference type="GO" id="GO:0070478">
    <property type="term" value="P:nuclear-transcribed mRNA catabolic process, 3'-5' exonucleolytic nonsense-mediated decay"/>
    <property type="evidence" value="ECO:0007669"/>
    <property type="project" value="TreeGrafter"/>
</dbReference>
<dbReference type="InterPro" id="IPR050699">
    <property type="entry name" value="RNA-DNA_Helicase"/>
</dbReference>
<evidence type="ECO:0000256" key="3">
    <source>
        <dbReference type="ARBA" id="ARBA00022806"/>
    </source>
</evidence>
<protein>
    <submittedName>
        <fullName evidence="7">Helicase SKI2W-like protein</fullName>
    </submittedName>
</protein>
<dbReference type="InterPro" id="IPR016438">
    <property type="entry name" value="SKI2-like"/>
</dbReference>
<dbReference type="Pfam" id="PF00270">
    <property type="entry name" value="DEAD"/>
    <property type="match status" value="1"/>
</dbReference>
<feature type="compositionally biased region" description="Basic and acidic residues" evidence="6">
    <location>
        <begin position="988"/>
        <end position="997"/>
    </location>
</feature>
<dbReference type="PANTHER" id="PTHR12131:SF1">
    <property type="entry name" value="ATP-DEPENDENT RNA HELICASE SUPV3L1, MITOCHONDRIAL-RELATED"/>
    <property type="match status" value="1"/>
</dbReference>
<evidence type="ECO:0000313" key="7">
    <source>
        <dbReference type="EMBL" id="KPM08059.1"/>
    </source>
</evidence>
<dbReference type="VEuPathDB" id="VectorBase:SSCA002093"/>
<dbReference type="PROSITE" id="PS51194">
    <property type="entry name" value="HELICASE_CTER"/>
    <property type="match status" value="1"/>
</dbReference>
<proteinExistence type="predicted"/>
<dbReference type="PANTHER" id="PTHR12131">
    <property type="entry name" value="ATP-DEPENDENT RNA AND DNA HELICASE"/>
    <property type="match status" value="1"/>
</dbReference>
<keyword evidence="2" id="KW-0378">Hydrolase</keyword>
<dbReference type="Proteomes" id="UP000616769">
    <property type="component" value="Unassembled WGS sequence"/>
</dbReference>
<gene>
    <name evidence="7" type="ORF">QR98_0065720</name>
</gene>
<evidence type="ECO:0000256" key="5">
    <source>
        <dbReference type="ARBA" id="ARBA00047984"/>
    </source>
</evidence>
<reference evidence="7 8" key="1">
    <citation type="journal article" date="2015" name="Parasit. Vectors">
        <title>Draft genome of the scabies mite.</title>
        <authorList>
            <person name="Rider S.D.Jr."/>
            <person name="Morgan M.S."/>
            <person name="Arlian L.G."/>
        </authorList>
    </citation>
    <scope>NUCLEOTIDE SEQUENCE [LARGE SCALE GENOMIC DNA]</scope>
    <source>
        <strain evidence="7">Arlian Lab</strain>
    </source>
</reference>
<dbReference type="GO" id="GO:0003723">
    <property type="term" value="F:RNA binding"/>
    <property type="evidence" value="ECO:0007669"/>
    <property type="project" value="InterPro"/>
</dbReference>
<sequence length="1033" mass="118965">MNRLNAKYEYAVPLDAITPISEDEFRRLVPNPVKRFPFELDTFQKQAIIHIANENVFVAAHTSAGKTVVAEYGIALAFSHKTRVIYTSPIKALSNQKFRDLKMEFNDVGIITGIICFIFLRNIILNAFSTQGDVQLNPEAQCLVMTTEILLQMLYASSETINHLEYVIFDECHYVNDSKRGHVWEEVFILLPSSVKLILLSATVPNVIEFSDWLGRTRRKKIYVICTEKRPVPLKHYLYLGRDGRTQNQQILILEGDGEINKQNYSQTAEIMNERKGKFGFIKRSMQNERNVYLNLIRHLQKNDKLPVICFTLSRKKCDRNLEMLLSIKEENSSLTTKRESFLIKRFVYNHLKNLNKSDFELDQVKRVSTMLVRGFGVHHSGILPLLKELTEILFSSGLVKVLFATETFAMGVNMPARTVVFDSLSKHDGNQNRLLKPAEYIQMAGRAGRRGKDVEGTVIILSKYDVPSLVDLNMVMKGSAQVLQSQFRITYHMILNVLKSQTSIESFLKSSYREHNKVLTSNDVANNRQKIRDKIDQLPYLTCEICTEDIDLWYAKLDEFHLLKQKAIPIILGKASDKKLLLPGRSLVFEDREVIFRCGLLIRSIRAGNATKELIVLALNKHNEPEVLAIEISKLICLLTKQIKGIDANAIIQENDFKSKINSFGKKGKFATEEAGEKLRTSEFKIAFEALKIASETFVSYDKLGRLDPDTMFQLQEYGLKLRNLSKNFRCGDCKNFIEHFKTFRVRSEMENDLLNLDYRLSNESLELLPEYKLRIELLKNFNFINDHLVLLPKGQIASCISDCELLITEIVFENLLGNLSDEALPAVLSCFVFDKQSDDDLQTKFIQEIPELDENIKKIVQISMKFGKAEKEYNVEDSENIYLDQLNFETVRSVYEWAKGKSFSVIMQYTNLQEGIMVRCIQRTDELMKNIKIAARNMEMIDFQAKLERSSQLIRRDIVFMPSLYTSKEMATITVDHGDADSVIEHSDGQAKKEDENEDGEDQKESKLFFSNDFFNYSFENLDEDQDNIEY</sequence>
<accession>A0A132AB03</accession>
<dbReference type="PIRSF" id="PIRSF005198">
    <property type="entry name" value="Antiviral_helicase_SKI2"/>
    <property type="match status" value="1"/>
</dbReference>
<dbReference type="Gene3D" id="3.40.50.300">
    <property type="entry name" value="P-loop containing nucleotide triphosphate hydrolases"/>
    <property type="match status" value="2"/>
</dbReference>
<dbReference type="InterPro" id="IPR012961">
    <property type="entry name" value="Ski2/MTR4_C"/>
</dbReference>
<dbReference type="PROSITE" id="PS51192">
    <property type="entry name" value="HELICASE_ATP_BIND_1"/>
    <property type="match status" value="1"/>
</dbReference>
<dbReference type="SMART" id="SM01142">
    <property type="entry name" value="DSHCT"/>
    <property type="match status" value="1"/>
</dbReference>
<dbReference type="CDD" id="cd18795">
    <property type="entry name" value="SF2_C_Ski2"/>
    <property type="match status" value="1"/>
</dbReference>
<dbReference type="InterPro" id="IPR014001">
    <property type="entry name" value="Helicase_ATP-bd"/>
</dbReference>
<dbReference type="GO" id="GO:0003724">
    <property type="term" value="F:RNA helicase activity"/>
    <property type="evidence" value="ECO:0007669"/>
    <property type="project" value="UniProtKB-EC"/>
</dbReference>
<organism evidence="7 8">
    <name type="scientific">Sarcoptes scabiei</name>
    <name type="common">Itch mite</name>
    <name type="synonym">Acarus scabiei</name>
    <dbReference type="NCBI Taxonomy" id="52283"/>
    <lineage>
        <taxon>Eukaryota</taxon>
        <taxon>Metazoa</taxon>
        <taxon>Ecdysozoa</taxon>
        <taxon>Arthropoda</taxon>
        <taxon>Chelicerata</taxon>
        <taxon>Arachnida</taxon>
        <taxon>Acari</taxon>
        <taxon>Acariformes</taxon>
        <taxon>Sarcoptiformes</taxon>
        <taxon>Astigmata</taxon>
        <taxon>Psoroptidia</taxon>
        <taxon>Sarcoptoidea</taxon>
        <taxon>Sarcoptidae</taxon>
        <taxon>Sarcoptinae</taxon>
        <taxon>Sarcoptes</taxon>
    </lineage>
</organism>
<dbReference type="InterPro" id="IPR001650">
    <property type="entry name" value="Helicase_C-like"/>
</dbReference>
<name>A0A132AB03_SARSC</name>
<evidence type="ECO:0000256" key="6">
    <source>
        <dbReference type="SAM" id="MobiDB-lite"/>
    </source>
</evidence>
<evidence type="ECO:0000256" key="4">
    <source>
        <dbReference type="ARBA" id="ARBA00022840"/>
    </source>
</evidence>
<keyword evidence="3 7" id="KW-0347">Helicase</keyword>
<dbReference type="FunFam" id="3.40.50.300:FF:000447">
    <property type="entry name" value="helicase SKI2W isoform X2"/>
    <property type="match status" value="1"/>
</dbReference>
<dbReference type="Pfam" id="PF00271">
    <property type="entry name" value="Helicase_C"/>
    <property type="match status" value="1"/>
</dbReference>
<dbReference type="GO" id="GO:0016787">
    <property type="term" value="F:hydrolase activity"/>
    <property type="evidence" value="ECO:0007669"/>
    <property type="project" value="UniProtKB-KW"/>
</dbReference>
<dbReference type="OrthoDB" id="64767at2759"/>
<comment type="catalytic activity">
    <reaction evidence="5">
        <text>ATP + H2O = ADP + phosphate + H(+)</text>
        <dbReference type="Rhea" id="RHEA:13065"/>
        <dbReference type="ChEBI" id="CHEBI:15377"/>
        <dbReference type="ChEBI" id="CHEBI:15378"/>
        <dbReference type="ChEBI" id="CHEBI:30616"/>
        <dbReference type="ChEBI" id="CHEBI:43474"/>
        <dbReference type="ChEBI" id="CHEBI:456216"/>
        <dbReference type="EC" id="3.6.4.13"/>
    </reaction>
</comment>
<dbReference type="InterPro" id="IPR011545">
    <property type="entry name" value="DEAD/DEAH_box_helicase_dom"/>
</dbReference>
<dbReference type="AlphaFoldDB" id="A0A132AB03"/>
<dbReference type="InterPro" id="IPR027417">
    <property type="entry name" value="P-loop_NTPase"/>
</dbReference>
<evidence type="ECO:0000256" key="2">
    <source>
        <dbReference type="ARBA" id="ARBA00022801"/>
    </source>
</evidence>